<keyword evidence="1" id="KW-0233">DNA recombination</keyword>
<organism evidence="3 4">
    <name type="scientific">Acetobacter malorum DSM 14337</name>
    <dbReference type="NCBI Taxonomy" id="1307910"/>
    <lineage>
        <taxon>Bacteria</taxon>
        <taxon>Pseudomonadati</taxon>
        <taxon>Pseudomonadota</taxon>
        <taxon>Alphaproteobacteria</taxon>
        <taxon>Acetobacterales</taxon>
        <taxon>Acetobacteraceae</taxon>
        <taxon>Acetobacter</taxon>
    </lineage>
</organism>
<dbReference type="EMBL" id="BAPF01000054">
    <property type="protein sequence ID" value="GBQ85428.1"/>
    <property type="molecule type" value="Genomic_DNA"/>
</dbReference>
<evidence type="ECO:0000313" key="3">
    <source>
        <dbReference type="EMBL" id="GBQ85428.1"/>
    </source>
</evidence>
<keyword evidence="4" id="KW-1185">Reference proteome</keyword>
<evidence type="ECO:0000313" key="4">
    <source>
        <dbReference type="Proteomes" id="UP001065047"/>
    </source>
</evidence>
<sequence>MSEEGVKLSHKFHTLGAEIEDTASARYHAKDALLSLPGAIRPTEGSVPALSSDAYERATGKKKSINPDTLADYRRRILSKLETYKLNRGISIHTPQEDLDPVDFTLWLMAGKKEIVSATWRVYRCALQYYLQEWHHENTEKAQQIIMGDIHNRLHGRTEGTKTRSRRDGVSKTSAKSPKRLPFRDYEALINYLRKRSRSYLAAYTADFLSASLLTALRPDEWKMTEVCFTQPQHGQGMIENRSGRPGKVWLLVMNAKATNNRANGIVRTLDLSSFSDAQIDLIHRVSSKGREQQERGLFTDFKKRLANTLEYAVKVLWTKSAQDTARKSGKNYSLYCARHQAIANWKVSGLTETEISAMAGHGNTETAESNYGRRAVGWSGGKRYPLPKGVPEEIALVEKRISYYQAMEISRKRKHSPIAPAPGI</sequence>
<dbReference type="GeneID" id="29557771"/>
<reference evidence="3" key="1">
    <citation type="submission" date="2013-04" db="EMBL/GenBank/DDBJ databases">
        <title>The genome sequencing project of 58 acetic acid bacteria.</title>
        <authorList>
            <person name="Okamoto-Kainuma A."/>
            <person name="Ishikawa M."/>
            <person name="Umino S."/>
            <person name="Koizumi Y."/>
            <person name="Shiwa Y."/>
            <person name="Yoshikawa H."/>
            <person name="Matsutani M."/>
            <person name="Matsushita K."/>
        </authorList>
    </citation>
    <scope>NUCLEOTIDE SEQUENCE</scope>
    <source>
        <strain evidence="3">DSM 14337</strain>
    </source>
</reference>
<dbReference type="SUPFAM" id="SSF56349">
    <property type="entry name" value="DNA breaking-rejoining enzymes"/>
    <property type="match status" value="1"/>
</dbReference>
<dbReference type="Proteomes" id="UP001065047">
    <property type="component" value="Unassembled WGS sequence"/>
</dbReference>
<dbReference type="InterPro" id="IPR013762">
    <property type="entry name" value="Integrase-like_cat_sf"/>
</dbReference>
<feature type="region of interest" description="Disordered" evidence="2">
    <location>
        <begin position="153"/>
        <end position="177"/>
    </location>
</feature>
<dbReference type="RefSeq" id="WP_156477000.1">
    <property type="nucleotide sequence ID" value="NZ_BAPF01000054.1"/>
</dbReference>
<accession>A0ABQ0PZH2</accession>
<feature type="compositionally biased region" description="Basic and acidic residues" evidence="2">
    <location>
        <begin position="153"/>
        <end position="170"/>
    </location>
</feature>
<name>A0ABQ0PZH2_9PROT</name>
<proteinExistence type="predicted"/>
<dbReference type="Gene3D" id="1.10.443.10">
    <property type="entry name" value="Intergrase catalytic core"/>
    <property type="match status" value="1"/>
</dbReference>
<comment type="caution">
    <text evidence="3">The sequence shown here is derived from an EMBL/GenBank/DDBJ whole genome shotgun (WGS) entry which is preliminary data.</text>
</comment>
<evidence type="ECO:0000256" key="1">
    <source>
        <dbReference type="ARBA" id="ARBA00023172"/>
    </source>
</evidence>
<gene>
    <name evidence="3" type="ORF">AA14337_3069</name>
</gene>
<protein>
    <recommendedName>
        <fullName evidence="5">Tyr recombinase domain-containing protein</fullName>
    </recommendedName>
</protein>
<evidence type="ECO:0000256" key="2">
    <source>
        <dbReference type="SAM" id="MobiDB-lite"/>
    </source>
</evidence>
<evidence type="ECO:0008006" key="5">
    <source>
        <dbReference type="Google" id="ProtNLM"/>
    </source>
</evidence>
<dbReference type="InterPro" id="IPR011010">
    <property type="entry name" value="DNA_brk_join_enz"/>
</dbReference>